<dbReference type="SMART" id="SM00387">
    <property type="entry name" value="HATPase_c"/>
    <property type="match status" value="1"/>
</dbReference>
<feature type="domain" description="CheR-type methyltransferase" evidence="7">
    <location>
        <begin position="223"/>
        <end position="480"/>
    </location>
</feature>
<dbReference type="InterPro" id="IPR003661">
    <property type="entry name" value="HisK_dim/P_dom"/>
</dbReference>
<dbReference type="InterPro" id="IPR050903">
    <property type="entry name" value="Bact_Chemotaxis_MeTrfase"/>
</dbReference>
<dbReference type="SUPFAM" id="SSF52738">
    <property type="entry name" value="Methylesterase CheB, C-terminal domain"/>
    <property type="match status" value="1"/>
</dbReference>
<dbReference type="CDD" id="cd00082">
    <property type="entry name" value="HisKA"/>
    <property type="match status" value="1"/>
</dbReference>
<organism evidence="9 11">
    <name type="scientific">Flavobacterium circumlabens</name>
    <dbReference type="NCBI Taxonomy" id="2133765"/>
    <lineage>
        <taxon>Bacteria</taxon>
        <taxon>Pseudomonadati</taxon>
        <taxon>Bacteroidota</taxon>
        <taxon>Flavobacteriia</taxon>
        <taxon>Flavobacteriales</taxon>
        <taxon>Flavobacteriaceae</taxon>
        <taxon>Flavobacterium</taxon>
    </lineage>
</organism>
<dbReference type="InterPro" id="IPR035965">
    <property type="entry name" value="PAS-like_dom_sf"/>
</dbReference>
<dbReference type="InterPro" id="IPR029063">
    <property type="entry name" value="SAM-dependent_MTases_sf"/>
</dbReference>
<dbReference type="GO" id="GO:0008757">
    <property type="term" value="F:S-adenosylmethionine-dependent methyltransferase activity"/>
    <property type="evidence" value="ECO:0007669"/>
    <property type="project" value="InterPro"/>
</dbReference>
<keyword evidence="3" id="KW-0378">Hydrolase</keyword>
<dbReference type="PANTHER" id="PTHR24422:SF27">
    <property type="entry name" value="PROTEIN-GLUTAMATE O-METHYLTRANSFERASE"/>
    <property type="match status" value="1"/>
</dbReference>
<dbReference type="SUPFAM" id="SSF47384">
    <property type="entry name" value="Homodimeric domain of signal transducing histidine kinase"/>
    <property type="match status" value="1"/>
</dbReference>
<keyword evidence="3" id="KW-0145">Chemotaxis</keyword>
<feature type="coiled-coil region" evidence="4">
    <location>
        <begin position="629"/>
        <end position="716"/>
    </location>
</feature>
<evidence type="ECO:0000313" key="10">
    <source>
        <dbReference type="Proteomes" id="UP000295270"/>
    </source>
</evidence>
<name>A0A4Y7UHE8_9FLAO</name>
<dbReference type="Gene3D" id="3.40.50.150">
    <property type="entry name" value="Vaccinia Virus protein VP39"/>
    <property type="match status" value="1"/>
</dbReference>
<evidence type="ECO:0000313" key="9">
    <source>
        <dbReference type="EMBL" id="TEB45289.1"/>
    </source>
</evidence>
<evidence type="ECO:0000256" key="1">
    <source>
        <dbReference type="ARBA" id="ARBA00000085"/>
    </source>
</evidence>
<evidence type="ECO:0000256" key="3">
    <source>
        <dbReference type="PROSITE-ProRule" id="PRU00050"/>
    </source>
</evidence>
<dbReference type="InterPro" id="IPR022641">
    <property type="entry name" value="CheR_N"/>
</dbReference>
<dbReference type="InterPro" id="IPR036097">
    <property type="entry name" value="HisK_dim/P_sf"/>
</dbReference>
<evidence type="ECO:0000259" key="5">
    <source>
        <dbReference type="PROSITE" id="PS50109"/>
    </source>
</evidence>
<dbReference type="Gene3D" id="1.10.287.130">
    <property type="match status" value="1"/>
</dbReference>
<dbReference type="EC" id="2.7.13.3" evidence="2"/>
<evidence type="ECO:0000313" key="8">
    <source>
        <dbReference type="EMBL" id="TCN60057.1"/>
    </source>
</evidence>
<dbReference type="OrthoDB" id="9816309at2"/>
<dbReference type="CDD" id="cd16434">
    <property type="entry name" value="CheB-CheR_fusion"/>
    <property type="match status" value="1"/>
</dbReference>
<sequence length="1091" mass="124326">MEALLNNHIETAIENFPVVGIGASAGGLDAFKKVVAAIPEDSGMAYVIIQHLSPDRPSILTELLAQHSKIPVHEIIHNIILAPNHIYVIPENTTVVAIDGVLQLRQRIRSDKTNNAIDIFFESLAEVYKTFAIGVILSGTAFDGTVGFKKIKEFGGATIVQDPETAAFMGMPQSAIDANAVDFVLAPENIAAQLIQISNTYSANHAYTEEDEIPKNEEEIVFQIINLIFLKTGNDFRHYKQPTLRRRIARRMVIVRRDTLLDYYNLLRNDKAEQDLLFNDFLIPVTYFFRDQTFFESLPTVVLPLLFQNITNNNLRVWVAGCATGEEAYSLAICIHEYMLQTNTSLKVQIFASDVSEISITKARAANYSTQDVQQVSEERLSNYFVKQNGRYQVNKIIRDMCIFATHNFIKDPPFARIDLLSCRNVLIYFNPFLQNKVLGSFHYSLKDKGLLFLGKSETAASAPHLFEAIGKSDRIYVRKFAPSRNVRQISSPLHYNTALKISSSETSITEIDFRKIASDILFSQFTPASVVIDKDLDIIHFHGDSSAFLSHSPGKPNFNILKMVDESLSFELRNAIIQVKKEKTSIYKENISLKEQPYLISFKIVPLENDYEHLMVLFYKKEAPETNAESQLKTKNAAQQRIEELERELSQVREDIKRVTQEQQTALEELQTTNEELLSSGEELQTLNEELETSTEELQSNNEELMCVNDELVDRQNQLISMRNYSESIVKTIREPLLVIDKNFNIKSANPAFYNYFNTSEKETEGHGFFEIGKCRWDIPDFKAQVLKMLDMQVPIKDYIINVNCSEIGKKTMIVNARHIINTKPEGMILLALEDITDLVATNELLRSKNSELQRHNEQLELFTSGASHDLQEPLRKIHMFSKRFFENEKNLSDTGKHNLERVLFLSTNMSQLINDLINYSKINFIEKEFKSTDMNLLLRKTVTDLKDSITEKNAVITLNVLPVINVIPYQIQQLFTNLISNSIKYTKEGVVPEIKIESTQPSEEELLEIGANAETKYIKISVSDNGIGFGKEYEDRIFAPFYRLHNKDQYTGNGLGLTLVKKIVENHHGFIQAKSIPNEGTKMYLYLPV</sequence>
<evidence type="ECO:0000259" key="6">
    <source>
        <dbReference type="PROSITE" id="PS50122"/>
    </source>
</evidence>
<feature type="active site" evidence="3">
    <location>
        <position position="24"/>
    </location>
</feature>
<dbReference type="InterPro" id="IPR035909">
    <property type="entry name" value="CheB_C"/>
</dbReference>
<dbReference type="SUPFAM" id="SSF55785">
    <property type="entry name" value="PYP-like sensor domain (PAS domain)"/>
    <property type="match status" value="1"/>
</dbReference>
<feature type="domain" description="Histidine kinase" evidence="5">
    <location>
        <begin position="867"/>
        <end position="1091"/>
    </location>
</feature>
<dbReference type="InterPro" id="IPR000780">
    <property type="entry name" value="CheR_MeTrfase"/>
</dbReference>
<dbReference type="AlphaFoldDB" id="A0A4Y7UHE8"/>
<dbReference type="Gene3D" id="3.30.565.10">
    <property type="entry name" value="Histidine kinase-like ATPase, C-terminal domain"/>
    <property type="match status" value="1"/>
</dbReference>
<dbReference type="PROSITE" id="PS50109">
    <property type="entry name" value="HIS_KIN"/>
    <property type="match status" value="1"/>
</dbReference>
<dbReference type="Proteomes" id="UP000295270">
    <property type="component" value="Unassembled WGS sequence"/>
</dbReference>
<dbReference type="GO" id="GO:0000155">
    <property type="term" value="F:phosphorelay sensor kinase activity"/>
    <property type="evidence" value="ECO:0007669"/>
    <property type="project" value="InterPro"/>
</dbReference>
<reference evidence="8 10" key="1">
    <citation type="journal article" date="2015" name="Stand. Genomic Sci.">
        <title>Genomic Encyclopedia of Bacterial and Archaeal Type Strains, Phase III: the genomes of soil and plant-associated and newly described type strains.</title>
        <authorList>
            <person name="Whitman W.B."/>
            <person name="Woyke T."/>
            <person name="Klenk H.P."/>
            <person name="Zhou Y."/>
            <person name="Lilburn T.G."/>
            <person name="Beck B.J."/>
            <person name="De Vos P."/>
            <person name="Vandamme P."/>
            <person name="Eisen J.A."/>
            <person name="Garrity G."/>
            <person name="Hugenholtz P."/>
            <person name="Kyrpides N.C."/>
        </authorList>
    </citation>
    <scope>NUCLEOTIDE SEQUENCE [LARGE SCALE GENOMIC DNA]</scope>
    <source>
        <strain evidence="8 10">P5626</strain>
    </source>
</reference>
<dbReference type="Proteomes" id="UP000298340">
    <property type="component" value="Unassembled WGS sequence"/>
</dbReference>
<dbReference type="InterPro" id="IPR022642">
    <property type="entry name" value="CheR_C"/>
</dbReference>
<dbReference type="Gene3D" id="3.40.50.180">
    <property type="entry name" value="Methylesterase CheB, C-terminal domain"/>
    <property type="match status" value="1"/>
</dbReference>
<dbReference type="InterPro" id="IPR003594">
    <property type="entry name" value="HATPase_dom"/>
</dbReference>
<feature type="active site" evidence="3">
    <location>
        <position position="143"/>
    </location>
</feature>
<dbReference type="PRINTS" id="PR00996">
    <property type="entry name" value="CHERMTFRASE"/>
</dbReference>
<dbReference type="Pfam" id="PF01339">
    <property type="entry name" value="CheB_methylest"/>
    <property type="match status" value="1"/>
</dbReference>
<evidence type="ECO:0000256" key="2">
    <source>
        <dbReference type="ARBA" id="ARBA00012438"/>
    </source>
</evidence>
<dbReference type="GO" id="GO:0005737">
    <property type="term" value="C:cytoplasm"/>
    <property type="evidence" value="ECO:0007669"/>
    <property type="project" value="InterPro"/>
</dbReference>
<dbReference type="EMBL" id="SLWA01000002">
    <property type="protein sequence ID" value="TCN60057.1"/>
    <property type="molecule type" value="Genomic_DNA"/>
</dbReference>
<proteinExistence type="predicted"/>
<dbReference type="SUPFAM" id="SSF53335">
    <property type="entry name" value="S-adenosyl-L-methionine-dependent methyltransferases"/>
    <property type="match status" value="1"/>
</dbReference>
<dbReference type="InterPro" id="IPR036890">
    <property type="entry name" value="HATPase_C_sf"/>
</dbReference>
<dbReference type="SUPFAM" id="SSF55874">
    <property type="entry name" value="ATPase domain of HSP90 chaperone/DNA topoisomerase II/histidine kinase"/>
    <property type="match status" value="1"/>
</dbReference>
<accession>A0A4Y7UHE8</accession>
<protein>
    <recommendedName>
        <fullName evidence="2">histidine kinase</fullName>
        <ecNumber evidence="2">2.7.13.3</ecNumber>
    </recommendedName>
</protein>
<dbReference type="Gene3D" id="3.30.450.20">
    <property type="entry name" value="PAS domain"/>
    <property type="match status" value="1"/>
</dbReference>
<dbReference type="GO" id="GO:0000156">
    <property type="term" value="F:phosphorelay response regulator activity"/>
    <property type="evidence" value="ECO:0007669"/>
    <property type="project" value="InterPro"/>
</dbReference>
<dbReference type="SMART" id="SM00138">
    <property type="entry name" value="MeTrc"/>
    <property type="match status" value="1"/>
</dbReference>
<gene>
    <name evidence="9" type="ORF">D0809_08990</name>
    <name evidence="8" type="ORF">EV142_102677</name>
</gene>
<dbReference type="SUPFAM" id="SSF47757">
    <property type="entry name" value="Chemotaxis receptor methyltransferase CheR, N-terminal domain"/>
    <property type="match status" value="1"/>
</dbReference>
<feature type="active site" evidence="3">
    <location>
        <position position="51"/>
    </location>
</feature>
<dbReference type="PANTHER" id="PTHR24422">
    <property type="entry name" value="CHEMOTAXIS PROTEIN METHYLTRANSFERASE"/>
    <property type="match status" value="1"/>
</dbReference>
<reference evidence="9 11" key="2">
    <citation type="journal article" date="2018" name="Syst. Appl. Microbiol.">
        <title>Flavobacterium circumlabens sp. nov. and Flavobacterium cupreum sp. nov., two psychrotrophic species isolated from Antarctic environmental samples.</title>
        <authorList>
            <person name="Kralova S."/>
            <person name="Busse H.J."/>
            <person name="Svec P."/>
            <person name="Maslanova I."/>
            <person name="Stankova E."/>
            <person name="Bartak M."/>
            <person name="Sedlacek I."/>
        </authorList>
    </citation>
    <scope>NUCLEOTIDE SEQUENCE [LARGE SCALE GENOMIC DNA]</scope>
    <source>
        <strain evidence="9 11">CCM 8828</strain>
    </source>
</reference>
<dbReference type="InterPro" id="IPR000673">
    <property type="entry name" value="Sig_transdc_resp-reg_Me-estase"/>
</dbReference>
<keyword evidence="10" id="KW-1185">Reference proteome</keyword>
<keyword evidence="4" id="KW-0175">Coiled coil</keyword>
<dbReference type="GO" id="GO:0006935">
    <property type="term" value="P:chemotaxis"/>
    <property type="evidence" value="ECO:0007669"/>
    <property type="project" value="UniProtKB-UniRule"/>
</dbReference>
<dbReference type="Pfam" id="PF03705">
    <property type="entry name" value="CheR_N"/>
    <property type="match status" value="1"/>
</dbReference>
<comment type="catalytic activity">
    <reaction evidence="1">
        <text>ATP + protein L-histidine = ADP + protein N-phospho-L-histidine.</text>
        <dbReference type="EC" id="2.7.13.3"/>
    </reaction>
</comment>
<dbReference type="Pfam" id="PF01739">
    <property type="entry name" value="CheR"/>
    <property type="match status" value="1"/>
</dbReference>
<dbReference type="PROSITE" id="PS50122">
    <property type="entry name" value="CHEB"/>
    <property type="match status" value="1"/>
</dbReference>
<dbReference type="Pfam" id="PF00512">
    <property type="entry name" value="HisKA"/>
    <property type="match status" value="1"/>
</dbReference>
<dbReference type="EMBL" id="QWDN01000002">
    <property type="protein sequence ID" value="TEB45289.1"/>
    <property type="molecule type" value="Genomic_DNA"/>
</dbReference>
<reference evidence="8" key="3">
    <citation type="submission" date="2019-03" db="EMBL/GenBank/DDBJ databases">
        <authorList>
            <person name="Whitman W."/>
            <person name="Huntemann M."/>
            <person name="Clum A."/>
            <person name="Pillay M."/>
            <person name="Palaniappan K."/>
            <person name="Varghese N."/>
            <person name="Mikhailova N."/>
            <person name="Stamatis D."/>
            <person name="Reddy T."/>
            <person name="Daum C."/>
            <person name="Shapiro N."/>
            <person name="Ivanova N."/>
            <person name="Kyrpides N."/>
            <person name="Woyke T."/>
        </authorList>
    </citation>
    <scope>NUCLEOTIDE SEQUENCE</scope>
    <source>
        <strain evidence="8">P5626</strain>
    </source>
</reference>
<dbReference type="SMART" id="SM00388">
    <property type="entry name" value="HisKA"/>
    <property type="match status" value="1"/>
</dbReference>
<dbReference type="RefSeq" id="WP_132034198.1">
    <property type="nucleotide sequence ID" value="NZ_QWDN01000002.1"/>
</dbReference>
<comment type="caution">
    <text evidence="9">The sequence shown here is derived from an EMBL/GenBank/DDBJ whole genome shotgun (WGS) entry which is preliminary data.</text>
</comment>
<evidence type="ECO:0000256" key="4">
    <source>
        <dbReference type="SAM" id="Coils"/>
    </source>
</evidence>
<evidence type="ECO:0000259" key="7">
    <source>
        <dbReference type="PROSITE" id="PS50123"/>
    </source>
</evidence>
<feature type="domain" description="CheB-type methylesterase" evidence="6">
    <location>
        <begin position="12"/>
        <end position="196"/>
    </location>
</feature>
<dbReference type="PROSITE" id="PS50123">
    <property type="entry name" value="CHER"/>
    <property type="match status" value="1"/>
</dbReference>
<dbReference type="GO" id="GO:0008984">
    <property type="term" value="F:protein-glutamate methylesterase activity"/>
    <property type="evidence" value="ECO:0007669"/>
    <property type="project" value="InterPro"/>
</dbReference>
<dbReference type="InterPro" id="IPR005467">
    <property type="entry name" value="His_kinase_dom"/>
</dbReference>
<evidence type="ECO:0000313" key="11">
    <source>
        <dbReference type="Proteomes" id="UP000298340"/>
    </source>
</evidence>
<dbReference type="Pfam" id="PF02518">
    <property type="entry name" value="HATPase_c"/>
    <property type="match status" value="1"/>
</dbReference>